<reference evidence="3" key="1">
    <citation type="submission" date="2014-08" db="EMBL/GenBank/DDBJ databases">
        <authorList>
            <person name="Edwards T."/>
        </authorList>
    </citation>
    <scope>NUCLEOTIDE SEQUENCE [LARGE SCALE GENOMIC DNA]</scope>
</reference>
<protein>
    <recommendedName>
        <fullName evidence="4">Protoheme IX farnesyltransferase</fullName>
    </recommendedName>
</protein>
<sequence length="63" mass="6632">MTMTDKNLELVTLTERQRKARRNRSIAIGVALAALVVIFYAATIVRFGHSGASITGSGLLGGG</sequence>
<keyword evidence="1" id="KW-1133">Transmembrane helix</keyword>
<gene>
    <name evidence="2" type="ORF">MPL1032_20084</name>
</gene>
<feature type="transmembrane region" description="Helical" evidence="1">
    <location>
        <begin position="26"/>
        <end position="47"/>
    </location>
</feature>
<proteinExistence type="predicted"/>
<organism evidence="2 3">
    <name type="scientific">Mesorhizobium plurifarium</name>
    <dbReference type="NCBI Taxonomy" id="69974"/>
    <lineage>
        <taxon>Bacteria</taxon>
        <taxon>Pseudomonadati</taxon>
        <taxon>Pseudomonadota</taxon>
        <taxon>Alphaproteobacteria</taxon>
        <taxon>Hyphomicrobiales</taxon>
        <taxon>Phyllobacteriaceae</taxon>
        <taxon>Mesorhizobium</taxon>
    </lineage>
</organism>
<evidence type="ECO:0008006" key="4">
    <source>
        <dbReference type="Google" id="ProtNLM"/>
    </source>
</evidence>
<evidence type="ECO:0000256" key="1">
    <source>
        <dbReference type="SAM" id="Phobius"/>
    </source>
</evidence>
<accession>A0A0K2VWM3</accession>
<keyword evidence="1" id="KW-0472">Membrane</keyword>
<dbReference type="AlphaFoldDB" id="A0A0K2VWM3"/>
<dbReference type="Proteomes" id="UP000182888">
    <property type="component" value="Unassembled WGS sequence"/>
</dbReference>
<name>A0A0K2VWM3_MESPL</name>
<keyword evidence="1" id="KW-0812">Transmembrane</keyword>
<evidence type="ECO:0000313" key="2">
    <source>
        <dbReference type="EMBL" id="CDX55346.1"/>
    </source>
</evidence>
<evidence type="ECO:0000313" key="3">
    <source>
        <dbReference type="Proteomes" id="UP000182888"/>
    </source>
</evidence>
<dbReference type="EMBL" id="CCND01000012">
    <property type="protein sequence ID" value="CDX55346.1"/>
    <property type="molecule type" value="Genomic_DNA"/>
</dbReference>